<evidence type="ECO:0000313" key="2">
    <source>
        <dbReference type="Proteomes" id="UP001279734"/>
    </source>
</evidence>
<name>A0AAD3Y320_NEPGR</name>
<dbReference type="Proteomes" id="UP001279734">
    <property type="component" value="Unassembled WGS sequence"/>
</dbReference>
<protein>
    <submittedName>
        <fullName evidence="1">Uncharacterized protein</fullName>
    </submittedName>
</protein>
<sequence length="142" mass="16033">MPPSRQRVQLERKLVKKSVKLALEDMKENYAGSLLSAHAVKISSHAPDLAKSISGLILRSDDHAFQEECFSLLGLQSDSVGMDIVENRIREKIVSAIEFNDRKPKGYRHAAPSLFQDDLLQQLDYRSGAYDEGEEDFSFMDC</sequence>
<organism evidence="1 2">
    <name type="scientific">Nepenthes gracilis</name>
    <name type="common">Slender pitcher plant</name>
    <dbReference type="NCBI Taxonomy" id="150966"/>
    <lineage>
        <taxon>Eukaryota</taxon>
        <taxon>Viridiplantae</taxon>
        <taxon>Streptophyta</taxon>
        <taxon>Embryophyta</taxon>
        <taxon>Tracheophyta</taxon>
        <taxon>Spermatophyta</taxon>
        <taxon>Magnoliopsida</taxon>
        <taxon>eudicotyledons</taxon>
        <taxon>Gunneridae</taxon>
        <taxon>Pentapetalae</taxon>
        <taxon>Caryophyllales</taxon>
        <taxon>Nepenthaceae</taxon>
        <taxon>Nepenthes</taxon>
    </lineage>
</organism>
<dbReference type="GO" id="GO:0030674">
    <property type="term" value="F:protein-macromolecule adaptor activity"/>
    <property type="evidence" value="ECO:0007669"/>
    <property type="project" value="TreeGrafter"/>
</dbReference>
<dbReference type="PANTHER" id="PTHR36722">
    <property type="entry name" value="TYPE 2 DNA TOPOISOMERASE 6 SUBUNIT B-LIKE"/>
    <property type="match status" value="1"/>
</dbReference>
<proteinExistence type="predicted"/>
<dbReference type="EMBL" id="BSYO01000033">
    <property type="protein sequence ID" value="GMH27642.1"/>
    <property type="molecule type" value="Genomic_DNA"/>
</dbReference>
<dbReference type="PANTHER" id="PTHR36722:SF1">
    <property type="entry name" value="TYPE 2 DNA TOPOISOMERASE 6 SUBUNIT B-LIKE"/>
    <property type="match status" value="1"/>
</dbReference>
<evidence type="ECO:0000313" key="1">
    <source>
        <dbReference type="EMBL" id="GMH27642.1"/>
    </source>
</evidence>
<reference evidence="1" key="1">
    <citation type="submission" date="2023-05" db="EMBL/GenBank/DDBJ databases">
        <title>Nepenthes gracilis genome sequencing.</title>
        <authorList>
            <person name="Fukushima K."/>
        </authorList>
    </citation>
    <scope>NUCLEOTIDE SEQUENCE</scope>
    <source>
        <strain evidence="1">SING2019-196</strain>
    </source>
</reference>
<keyword evidence="2" id="KW-1185">Reference proteome</keyword>
<dbReference type="GO" id="GO:0042138">
    <property type="term" value="P:meiotic DNA double-strand break formation"/>
    <property type="evidence" value="ECO:0007669"/>
    <property type="project" value="InterPro"/>
</dbReference>
<dbReference type="InterPro" id="IPR034566">
    <property type="entry name" value="MTOPVIB_plant"/>
</dbReference>
<accession>A0AAD3Y320</accession>
<dbReference type="GO" id="GO:0000793">
    <property type="term" value="C:condensed chromosome"/>
    <property type="evidence" value="ECO:0007669"/>
    <property type="project" value="TreeGrafter"/>
</dbReference>
<dbReference type="AlphaFoldDB" id="A0AAD3Y320"/>
<gene>
    <name evidence="1" type="ORF">Nepgr_029485</name>
</gene>
<dbReference type="GO" id="GO:0007131">
    <property type="term" value="P:reciprocal meiotic recombination"/>
    <property type="evidence" value="ECO:0007669"/>
    <property type="project" value="TreeGrafter"/>
</dbReference>
<comment type="caution">
    <text evidence="1">The sequence shown here is derived from an EMBL/GenBank/DDBJ whole genome shotgun (WGS) entry which is preliminary data.</text>
</comment>